<dbReference type="GO" id="GO:0005829">
    <property type="term" value="C:cytosol"/>
    <property type="evidence" value="ECO:0007669"/>
    <property type="project" value="TreeGrafter"/>
</dbReference>
<dbReference type="PANTHER" id="PTHR21071:SF4">
    <property type="entry name" value="UDP-N-ACETYLENOLPYRUVOYLGLUCOSAMINE REDUCTASE"/>
    <property type="match status" value="1"/>
</dbReference>
<keyword evidence="14 16" id="KW-0961">Cell wall biogenesis/degradation</keyword>
<feature type="active site" evidence="16">
    <location>
        <position position="292"/>
    </location>
</feature>
<reference evidence="19" key="1">
    <citation type="submission" date="2016-11" db="EMBL/GenBank/DDBJ databases">
        <authorList>
            <person name="Varghese N."/>
            <person name="Submissions S."/>
        </authorList>
    </citation>
    <scope>NUCLEOTIDE SEQUENCE [LARGE SCALE GENOMIC DNA]</scope>
    <source>
        <strain evidence="19">DSM 15807</strain>
    </source>
</reference>
<dbReference type="GO" id="GO:0008360">
    <property type="term" value="P:regulation of cell shape"/>
    <property type="evidence" value="ECO:0007669"/>
    <property type="project" value="UniProtKB-KW"/>
</dbReference>
<keyword evidence="19" id="KW-1185">Reference proteome</keyword>
<dbReference type="GO" id="GO:0071555">
    <property type="term" value="P:cell wall organization"/>
    <property type="evidence" value="ECO:0007669"/>
    <property type="project" value="UniProtKB-KW"/>
</dbReference>
<keyword evidence="7 16" id="KW-0285">Flavoprotein</keyword>
<feature type="active site" description="Proton donor" evidence="16">
    <location>
        <position position="221"/>
    </location>
</feature>
<dbReference type="PANTHER" id="PTHR21071">
    <property type="entry name" value="UDP-N-ACETYLENOLPYRUVOYLGLUCOSAMINE REDUCTASE"/>
    <property type="match status" value="1"/>
</dbReference>
<dbReference type="Gene3D" id="3.30.465.10">
    <property type="match status" value="1"/>
</dbReference>
<dbReference type="EMBL" id="FQXN01000001">
    <property type="protein sequence ID" value="SHH20911.1"/>
    <property type="molecule type" value="Genomic_DNA"/>
</dbReference>
<evidence type="ECO:0000256" key="7">
    <source>
        <dbReference type="ARBA" id="ARBA00022630"/>
    </source>
</evidence>
<keyword evidence="10 16" id="KW-0133">Cell shape</keyword>
<keyword evidence="11 16" id="KW-0573">Peptidoglycan synthesis</keyword>
<keyword evidence="9 16" id="KW-0521">NADP</keyword>
<evidence type="ECO:0000256" key="5">
    <source>
        <dbReference type="ARBA" id="ARBA00022490"/>
    </source>
</evidence>
<evidence type="ECO:0000256" key="10">
    <source>
        <dbReference type="ARBA" id="ARBA00022960"/>
    </source>
</evidence>
<dbReference type="NCBIfam" id="TIGR00179">
    <property type="entry name" value="murB"/>
    <property type="match status" value="1"/>
</dbReference>
<dbReference type="InterPro" id="IPR016169">
    <property type="entry name" value="FAD-bd_PCMH_sub2"/>
</dbReference>
<dbReference type="SUPFAM" id="SSF56194">
    <property type="entry name" value="Uridine diphospho-N-Acetylenolpyruvylglucosamine reductase, MurB, C-terminal domain"/>
    <property type="match status" value="1"/>
</dbReference>
<dbReference type="GO" id="GO:0051301">
    <property type="term" value="P:cell division"/>
    <property type="evidence" value="ECO:0007669"/>
    <property type="project" value="UniProtKB-KW"/>
</dbReference>
<dbReference type="RefSeq" id="WP_073071398.1">
    <property type="nucleotide sequence ID" value="NZ_FQXN01000001.1"/>
</dbReference>
<keyword evidence="12 16" id="KW-0560">Oxidoreductase</keyword>
<evidence type="ECO:0000256" key="1">
    <source>
        <dbReference type="ARBA" id="ARBA00001974"/>
    </source>
</evidence>
<evidence type="ECO:0000313" key="19">
    <source>
        <dbReference type="Proteomes" id="UP000242592"/>
    </source>
</evidence>
<comment type="subcellular location">
    <subcellularLocation>
        <location evidence="3 16">Cytoplasm</location>
    </subcellularLocation>
</comment>
<dbReference type="AlphaFoldDB" id="A0A1M5R3Y0"/>
<dbReference type="InterPro" id="IPR016166">
    <property type="entry name" value="FAD-bd_PCMH"/>
</dbReference>
<evidence type="ECO:0000256" key="16">
    <source>
        <dbReference type="HAMAP-Rule" id="MF_00037"/>
    </source>
</evidence>
<dbReference type="OrthoDB" id="9804753at2"/>
<proteinExistence type="inferred from homology"/>
<dbReference type="Gene3D" id="3.30.43.10">
    <property type="entry name" value="Uridine Diphospho-n-acetylenolpyruvylglucosamine Reductase, domain 2"/>
    <property type="match status" value="1"/>
</dbReference>
<comment type="cofactor">
    <cofactor evidence="1 16">
        <name>FAD</name>
        <dbReference type="ChEBI" id="CHEBI:57692"/>
    </cofactor>
</comment>
<evidence type="ECO:0000256" key="2">
    <source>
        <dbReference type="ARBA" id="ARBA00003921"/>
    </source>
</evidence>
<evidence type="ECO:0000256" key="3">
    <source>
        <dbReference type="ARBA" id="ARBA00004496"/>
    </source>
</evidence>
<dbReference type="InterPro" id="IPR003170">
    <property type="entry name" value="MurB"/>
</dbReference>
<keyword evidence="13 16" id="KW-0131">Cell cycle</keyword>
<dbReference type="EC" id="1.3.1.98" evidence="16"/>
<evidence type="ECO:0000259" key="17">
    <source>
        <dbReference type="PROSITE" id="PS51387"/>
    </source>
</evidence>
<evidence type="ECO:0000256" key="14">
    <source>
        <dbReference type="ARBA" id="ARBA00023316"/>
    </source>
</evidence>
<dbReference type="InterPro" id="IPR036635">
    <property type="entry name" value="MurB_C_sf"/>
</dbReference>
<comment type="pathway">
    <text evidence="4 16">Cell wall biogenesis; peptidoglycan biosynthesis.</text>
</comment>
<evidence type="ECO:0000256" key="13">
    <source>
        <dbReference type="ARBA" id="ARBA00023306"/>
    </source>
</evidence>
<dbReference type="Proteomes" id="UP000242592">
    <property type="component" value="Unassembled WGS sequence"/>
</dbReference>
<organism evidence="18 19">
    <name type="scientific">Thermosipho atlanticus DSM 15807</name>
    <dbReference type="NCBI Taxonomy" id="1123380"/>
    <lineage>
        <taxon>Bacteria</taxon>
        <taxon>Thermotogati</taxon>
        <taxon>Thermotogota</taxon>
        <taxon>Thermotogae</taxon>
        <taxon>Thermotogales</taxon>
        <taxon>Fervidobacteriaceae</taxon>
        <taxon>Thermosipho</taxon>
    </lineage>
</organism>
<sequence length="296" mass="33830">MEKIFEKLLELGNDVKLDEKMEYHTSFRIGGPVKYFIIPNTLESFVSTYNFLKKIMEIKVVGKCTNILPSDEKMNIAILSTERIDRIEFKNDIVLCESGVPLKKLCLESMENSLSGFEKAYGIPGSVGGAVYMNAGAYGWVTAENIIYVEAFDGEKIIKLFPSEMEFSYRNSIFRKKKELVILRVAFKVINGDKEKIKIKMNEILKRRYTKQPLEFPSAGSVFKRPREDFYVGTAIENLGLKGYAIGDAQVSEKHAGFIINRGNAKAEEVKKLIEYIKNKIKNVYNVNLETEIEIW</sequence>
<evidence type="ECO:0000256" key="15">
    <source>
        <dbReference type="ARBA" id="ARBA00048914"/>
    </source>
</evidence>
<feature type="domain" description="FAD-binding PCMH-type" evidence="17">
    <location>
        <begin position="28"/>
        <end position="192"/>
    </location>
</feature>
<evidence type="ECO:0000256" key="8">
    <source>
        <dbReference type="ARBA" id="ARBA00022827"/>
    </source>
</evidence>
<dbReference type="STRING" id="1123380.SAMN02745199_0317"/>
<comment type="catalytic activity">
    <reaction evidence="15 16">
        <text>UDP-N-acetyl-alpha-D-muramate + NADP(+) = UDP-N-acetyl-3-O-(1-carboxyvinyl)-alpha-D-glucosamine + NADPH + H(+)</text>
        <dbReference type="Rhea" id="RHEA:12248"/>
        <dbReference type="ChEBI" id="CHEBI:15378"/>
        <dbReference type="ChEBI" id="CHEBI:57783"/>
        <dbReference type="ChEBI" id="CHEBI:58349"/>
        <dbReference type="ChEBI" id="CHEBI:68483"/>
        <dbReference type="ChEBI" id="CHEBI:70757"/>
        <dbReference type="EC" id="1.3.1.98"/>
    </reaction>
</comment>
<dbReference type="InterPro" id="IPR036318">
    <property type="entry name" value="FAD-bd_PCMH-like_sf"/>
</dbReference>
<dbReference type="GO" id="GO:0009252">
    <property type="term" value="P:peptidoglycan biosynthetic process"/>
    <property type="evidence" value="ECO:0007669"/>
    <property type="project" value="UniProtKB-UniRule"/>
</dbReference>
<evidence type="ECO:0000256" key="4">
    <source>
        <dbReference type="ARBA" id="ARBA00004752"/>
    </source>
</evidence>
<dbReference type="PROSITE" id="PS51387">
    <property type="entry name" value="FAD_PCMH"/>
    <property type="match status" value="1"/>
</dbReference>
<dbReference type="SUPFAM" id="SSF56176">
    <property type="entry name" value="FAD-binding/transporter-associated domain-like"/>
    <property type="match status" value="1"/>
</dbReference>
<evidence type="ECO:0000256" key="12">
    <source>
        <dbReference type="ARBA" id="ARBA00023002"/>
    </source>
</evidence>
<keyword evidence="5 16" id="KW-0963">Cytoplasm</keyword>
<gene>
    <name evidence="16" type="primary">murB</name>
    <name evidence="18" type="ORF">SAMN02745199_0317</name>
</gene>
<dbReference type="GO" id="GO:0008762">
    <property type="term" value="F:UDP-N-acetylmuramate dehydrogenase activity"/>
    <property type="evidence" value="ECO:0007669"/>
    <property type="project" value="UniProtKB-UniRule"/>
</dbReference>
<dbReference type="HAMAP" id="MF_00037">
    <property type="entry name" value="MurB"/>
    <property type="match status" value="1"/>
</dbReference>
<dbReference type="GO" id="GO:0071949">
    <property type="term" value="F:FAD binding"/>
    <property type="evidence" value="ECO:0007669"/>
    <property type="project" value="InterPro"/>
</dbReference>
<keyword evidence="6 16" id="KW-0132">Cell division</keyword>
<keyword evidence="8 16" id="KW-0274">FAD</keyword>
<dbReference type="UniPathway" id="UPA00219"/>
<protein>
    <recommendedName>
        <fullName evidence="16">UDP-N-acetylenolpyruvoylglucosamine reductase</fullName>
        <ecNumber evidence="16">1.3.1.98</ecNumber>
    </recommendedName>
    <alternativeName>
        <fullName evidence="16">UDP-N-acetylmuramate dehydrogenase</fullName>
    </alternativeName>
</protein>
<comment type="similarity">
    <text evidence="16">Belongs to the MurB family.</text>
</comment>
<name>A0A1M5R3Y0_9BACT</name>
<dbReference type="Pfam" id="PF02873">
    <property type="entry name" value="MurB_C"/>
    <property type="match status" value="1"/>
</dbReference>
<dbReference type="InterPro" id="IPR016167">
    <property type="entry name" value="FAD-bd_PCMH_sub1"/>
</dbReference>
<evidence type="ECO:0000256" key="9">
    <source>
        <dbReference type="ARBA" id="ARBA00022857"/>
    </source>
</evidence>
<feature type="active site" evidence="16">
    <location>
        <position position="170"/>
    </location>
</feature>
<dbReference type="Gene3D" id="3.90.78.10">
    <property type="entry name" value="UDP-N-acetylenolpyruvoylglucosamine reductase, C-terminal domain"/>
    <property type="match status" value="1"/>
</dbReference>
<comment type="function">
    <text evidence="2 16">Cell wall formation.</text>
</comment>
<evidence type="ECO:0000313" key="18">
    <source>
        <dbReference type="EMBL" id="SHH20911.1"/>
    </source>
</evidence>
<accession>A0A1M5R3Y0</accession>
<dbReference type="NCBIfam" id="NF010480">
    <property type="entry name" value="PRK13905.1"/>
    <property type="match status" value="1"/>
</dbReference>
<dbReference type="InterPro" id="IPR006094">
    <property type="entry name" value="Oxid_FAD_bind_N"/>
</dbReference>
<evidence type="ECO:0000256" key="6">
    <source>
        <dbReference type="ARBA" id="ARBA00022618"/>
    </source>
</evidence>
<dbReference type="InterPro" id="IPR011601">
    <property type="entry name" value="MurB_C"/>
</dbReference>
<dbReference type="Pfam" id="PF01565">
    <property type="entry name" value="FAD_binding_4"/>
    <property type="match status" value="1"/>
</dbReference>
<evidence type="ECO:0000256" key="11">
    <source>
        <dbReference type="ARBA" id="ARBA00022984"/>
    </source>
</evidence>